<evidence type="ECO:0000313" key="2">
    <source>
        <dbReference type="Proteomes" id="UP001183127"/>
    </source>
</evidence>
<accession>A0ABY9QIR4</accession>
<protein>
    <submittedName>
        <fullName evidence="1">Uncharacterized protein</fullName>
    </submittedName>
</protein>
<organism evidence="1 2">
    <name type="scientific">Pseudomonas entomophila</name>
    <dbReference type="NCBI Taxonomy" id="312306"/>
    <lineage>
        <taxon>Bacteria</taxon>
        <taxon>Pseudomonadati</taxon>
        <taxon>Pseudomonadota</taxon>
        <taxon>Gammaproteobacteria</taxon>
        <taxon>Pseudomonadales</taxon>
        <taxon>Pseudomonadaceae</taxon>
        <taxon>Pseudomonas</taxon>
    </lineage>
</organism>
<gene>
    <name evidence="1" type="ORF">RAH46_14825</name>
</gene>
<evidence type="ECO:0000313" key="1">
    <source>
        <dbReference type="EMBL" id="WMW03619.1"/>
    </source>
</evidence>
<dbReference type="EMBL" id="CP132921">
    <property type="protein sequence ID" value="WMW03619.1"/>
    <property type="molecule type" value="Genomic_DNA"/>
</dbReference>
<dbReference type="RefSeq" id="WP_011534030.1">
    <property type="nucleotide sequence ID" value="NZ_CP132921.1"/>
</dbReference>
<dbReference type="Proteomes" id="UP001183127">
    <property type="component" value="Chromosome"/>
</dbReference>
<name>A0ABY9QIR4_9PSED</name>
<reference evidence="1 2" key="1">
    <citation type="submission" date="2023-08" db="EMBL/GenBank/DDBJ databases">
        <title>Complete Genome Sequence of Pseudomonas entomophila TVIN A01.</title>
        <authorList>
            <person name="Shelke T."/>
            <person name="Mahar N.S."/>
            <person name="Gupta I."/>
            <person name="Gupta V."/>
        </authorList>
    </citation>
    <scope>NUCLEOTIDE SEQUENCE [LARGE SCALE GENOMIC DNA]</scope>
    <source>
        <strain evidence="1 2">TVIN-A01</strain>
    </source>
</reference>
<proteinExistence type="predicted"/>
<dbReference type="GeneID" id="51821215"/>
<keyword evidence="2" id="KW-1185">Reference proteome</keyword>
<sequence>MSNESSATNIPQDAETTEPIRWGFIKDHTFIQPETIIPCTLAIKSIGRTDMLLAAYGKRYLRYENAGRFYNYNITMASIDIEIPEHLLETARLAVSLLSDGRRYSSLFQMTFKSGKLYTAKYIMTGTIPNISPPELQCPFTTRTTSDMPPDCQRCTSMYWLLRERCGCNA</sequence>